<accession>A0A1J1J841</accession>
<evidence type="ECO:0000313" key="2">
    <source>
        <dbReference type="Proteomes" id="UP000183832"/>
    </source>
</evidence>
<dbReference type="AlphaFoldDB" id="A0A1J1J841"/>
<sequence length="64" mass="7558">MIPYGVSDKIILHTETVSFKFHLFIVIVYYKAKMLSVVWKKPSINHHKSSQVLRLNLFLRSELI</sequence>
<dbReference type="Proteomes" id="UP000183832">
    <property type="component" value="Unassembled WGS sequence"/>
</dbReference>
<proteinExistence type="predicted"/>
<name>A0A1J1J841_9DIPT</name>
<reference evidence="1 2" key="1">
    <citation type="submission" date="2015-04" db="EMBL/GenBank/DDBJ databases">
        <authorList>
            <person name="Syromyatnikov M.Y."/>
            <person name="Popov V.N."/>
        </authorList>
    </citation>
    <scope>NUCLEOTIDE SEQUENCE [LARGE SCALE GENOMIC DNA]</scope>
</reference>
<organism evidence="1 2">
    <name type="scientific">Clunio marinus</name>
    <dbReference type="NCBI Taxonomy" id="568069"/>
    <lineage>
        <taxon>Eukaryota</taxon>
        <taxon>Metazoa</taxon>
        <taxon>Ecdysozoa</taxon>
        <taxon>Arthropoda</taxon>
        <taxon>Hexapoda</taxon>
        <taxon>Insecta</taxon>
        <taxon>Pterygota</taxon>
        <taxon>Neoptera</taxon>
        <taxon>Endopterygota</taxon>
        <taxon>Diptera</taxon>
        <taxon>Nematocera</taxon>
        <taxon>Chironomoidea</taxon>
        <taxon>Chironomidae</taxon>
        <taxon>Clunio</taxon>
    </lineage>
</organism>
<keyword evidence="2" id="KW-1185">Reference proteome</keyword>
<dbReference type="EMBL" id="CVRI01000075">
    <property type="protein sequence ID" value="CRL08605.1"/>
    <property type="molecule type" value="Genomic_DNA"/>
</dbReference>
<gene>
    <name evidence="1" type="ORF">CLUMA_CG021536</name>
</gene>
<protein>
    <submittedName>
        <fullName evidence="1">CLUMA_CG021536, isoform A</fullName>
    </submittedName>
</protein>
<evidence type="ECO:0000313" key="1">
    <source>
        <dbReference type="EMBL" id="CRL08605.1"/>
    </source>
</evidence>